<accession>A0A941IAK4</accession>
<keyword evidence="1" id="KW-0732">Signal</keyword>
<keyword evidence="3" id="KW-1185">Reference proteome</keyword>
<feature type="chain" id="PRO_5039521078" description="Spore coat-associated protein N" evidence="1">
    <location>
        <begin position="20"/>
        <end position="222"/>
    </location>
</feature>
<dbReference type="Proteomes" id="UP000675284">
    <property type="component" value="Unassembled WGS sequence"/>
</dbReference>
<evidence type="ECO:0000256" key="1">
    <source>
        <dbReference type="SAM" id="SignalP"/>
    </source>
</evidence>
<reference evidence="2" key="1">
    <citation type="submission" date="2021-04" db="EMBL/GenBank/DDBJ databases">
        <title>Isolation and polyphasic classification of algal microorganism.</title>
        <authorList>
            <person name="Wang S."/>
        </authorList>
    </citation>
    <scope>NUCLEOTIDE SEQUENCE</scope>
    <source>
        <strain evidence="2">720a</strain>
    </source>
</reference>
<sequence>MKKWKKALLGTTFAGVLVASTGLGTYAWFTSETEAHGDMENGVLQINDNSNIETPIFSGVKFAPSQLEYGNWVTIENTGDLDTFLRATYSHSIDKASLDAYEVGYMAMKYTVTPDQDTYEESKIQLENLFNGETNERTFTAANTAEGVEFSGELLNGGNSGEIVFGEGEEDSFWQLDEGQYIDIMIAIKLDESAGNEYQGAQYDATFRVIGKQTDDGAAYEQ</sequence>
<name>A0A941IAK4_9BACI</name>
<proteinExistence type="predicted"/>
<feature type="signal peptide" evidence="1">
    <location>
        <begin position="1"/>
        <end position="19"/>
    </location>
</feature>
<comment type="caution">
    <text evidence="2">The sequence shown here is derived from an EMBL/GenBank/DDBJ whole genome shotgun (WGS) entry which is preliminary data.</text>
</comment>
<evidence type="ECO:0000313" key="3">
    <source>
        <dbReference type="Proteomes" id="UP000675284"/>
    </source>
</evidence>
<evidence type="ECO:0008006" key="4">
    <source>
        <dbReference type="Google" id="ProtNLM"/>
    </source>
</evidence>
<dbReference type="RefSeq" id="WP_026680151.1">
    <property type="nucleotide sequence ID" value="NZ_BAAACY010000112.1"/>
</dbReference>
<protein>
    <recommendedName>
        <fullName evidence="4">Spore coat-associated protein N</fullName>
    </recommendedName>
</protein>
<evidence type="ECO:0000313" key="2">
    <source>
        <dbReference type="EMBL" id="MBR7796788.1"/>
    </source>
</evidence>
<organism evidence="2 3">
    <name type="scientific">Virgibacillus salarius</name>
    <dbReference type="NCBI Taxonomy" id="447199"/>
    <lineage>
        <taxon>Bacteria</taxon>
        <taxon>Bacillati</taxon>
        <taxon>Bacillota</taxon>
        <taxon>Bacilli</taxon>
        <taxon>Bacillales</taxon>
        <taxon>Bacillaceae</taxon>
        <taxon>Virgibacillus</taxon>
    </lineage>
</organism>
<dbReference type="EMBL" id="JAGSOT010000034">
    <property type="protein sequence ID" value="MBR7796788.1"/>
    <property type="molecule type" value="Genomic_DNA"/>
</dbReference>
<gene>
    <name evidence="2" type="ORF">KCX74_12125</name>
</gene>
<dbReference type="AlphaFoldDB" id="A0A941IAK4"/>